<dbReference type="GO" id="GO:0045490">
    <property type="term" value="P:pectin catabolic process"/>
    <property type="evidence" value="ECO:0007669"/>
    <property type="project" value="TreeGrafter"/>
</dbReference>
<dbReference type="OrthoDB" id="3981930at2"/>
<dbReference type="Proteomes" id="UP000297907">
    <property type="component" value="Unassembled WGS sequence"/>
</dbReference>
<evidence type="ECO:0000313" key="8">
    <source>
        <dbReference type="Proteomes" id="UP000297907"/>
    </source>
</evidence>
<keyword evidence="8" id="KW-1185">Reference proteome</keyword>
<dbReference type="GO" id="GO:0031218">
    <property type="term" value="F:arabinogalactan endo-1,4-beta-galactosidase activity"/>
    <property type="evidence" value="ECO:0007669"/>
    <property type="project" value="UniProtKB-EC"/>
</dbReference>
<dbReference type="EC" id="3.2.1.89" evidence="3 6"/>
<comment type="caution">
    <text evidence="7">The sequence shown here is derived from an EMBL/GenBank/DDBJ whole genome shotgun (WGS) entry which is preliminary data.</text>
</comment>
<protein>
    <recommendedName>
        <fullName evidence="3 6">Arabinogalactan endo-beta-1,4-galactanase</fullName>
        <ecNumber evidence="3 6">3.2.1.89</ecNumber>
    </recommendedName>
</protein>
<dbReference type="Gene3D" id="2.60.120.260">
    <property type="entry name" value="Galactose-binding domain-like"/>
    <property type="match status" value="1"/>
</dbReference>
<evidence type="ECO:0000256" key="6">
    <source>
        <dbReference type="RuleBase" id="RU361192"/>
    </source>
</evidence>
<dbReference type="PANTHER" id="PTHR34983:SF1">
    <property type="entry name" value="ARABINOGALACTAN ENDO-BETA-1,4-GALACTANASE A"/>
    <property type="match status" value="1"/>
</dbReference>
<evidence type="ECO:0000313" key="7">
    <source>
        <dbReference type="EMBL" id="TFC04747.1"/>
    </source>
</evidence>
<dbReference type="EMBL" id="SOFL01000012">
    <property type="protein sequence ID" value="TFC04747.1"/>
    <property type="molecule type" value="Genomic_DNA"/>
</dbReference>
<gene>
    <name evidence="7" type="ORF">E3O42_04395</name>
</gene>
<evidence type="ECO:0000256" key="1">
    <source>
        <dbReference type="ARBA" id="ARBA00001695"/>
    </source>
</evidence>
<dbReference type="InterPro" id="IPR017853">
    <property type="entry name" value="GH"/>
</dbReference>
<name>A0A4R8WA28_9MICO</name>
<keyword evidence="6" id="KW-0732">Signal</keyword>
<evidence type="ECO:0000256" key="2">
    <source>
        <dbReference type="ARBA" id="ARBA00010687"/>
    </source>
</evidence>
<keyword evidence="5 6" id="KW-0326">Glycosidase</keyword>
<accession>A0A4R8WA28</accession>
<evidence type="ECO:0000256" key="5">
    <source>
        <dbReference type="ARBA" id="ARBA00023295"/>
    </source>
</evidence>
<comment type="catalytic activity">
    <reaction evidence="1 6">
        <text>The enzyme specifically hydrolyzes (1-&gt;4)-beta-D-galactosidic linkages in type I arabinogalactans.</text>
        <dbReference type="EC" id="3.2.1.89"/>
    </reaction>
</comment>
<reference evidence="7 8" key="1">
    <citation type="submission" date="2019-03" db="EMBL/GenBank/DDBJ databases">
        <title>Genomics of glacier-inhabiting Cryobacterium strains.</title>
        <authorList>
            <person name="Liu Q."/>
            <person name="Xin Y.-H."/>
        </authorList>
    </citation>
    <scope>NUCLEOTIDE SEQUENCE [LARGE SCALE GENOMIC DNA]</scope>
    <source>
        <strain evidence="7 8">RHLS22-1</strain>
    </source>
</reference>
<dbReference type="Pfam" id="PF07745">
    <property type="entry name" value="Glyco_hydro_53"/>
    <property type="match status" value="1"/>
</dbReference>
<proteinExistence type="inferred from homology"/>
<dbReference type="PANTHER" id="PTHR34983">
    <property type="entry name" value="ARABINOGALACTAN ENDO-BETA-1,4-GALACTANASE A"/>
    <property type="match status" value="1"/>
</dbReference>
<dbReference type="InterPro" id="IPR011683">
    <property type="entry name" value="Glyco_hydro_53"/>
</dbReference>
<dbReference type="Gene3D" id="3.20.20.80">
    <property type="entry name" value="Glycosidases"/>
    <property type="match status" value="1"/>
</dbReference>
<evidence type="ECO:0000256" key="3">
    <source>
        <dbReference type="ARBA" id="ARBA00012556"/>
    </source>
</evidence>
<keyword evidence="4 6" id="KW-0378">Hydrolase</keyword>
<organism evidence="7 8">
    <name type="scientific">Cryobacterium adonitolivorans</name>
    <dbReference type="NCBI Taxonomy" id="1259189"/>
    <lineage>
        <taxon>Bacteria</taxon>
        <taxon>Bacillati</taxon>
        <taxon>Actinomycetota</taxon>
        <taxon>Actinomycetes</taxon>
        <taxon>Micrococcales</taxon>
        <taxon>Microbacteriaceae</taxon>
        <taxon>Cryobacterium</taxon>
    </lineage>
</organism>
<sequence>MRFVSRGTKMKAGAAILAGLVFATTISAPAMAAPVITNAGFESSASALTGWTVTGTTSAATVGTDAPQSGVRRANLWSAGAYMTEIAQTVPNLTADWYTLRVWVKSGSASPGQALDATTVGLRNCGATAKSVTAPSTEQDNGWVQVAVSAYVSGGSCTIALKTSAAVGGVWAQFDNVSMTAERIQRTIRGADVSTLPKNQAFGAVYKDASGVTSAPLTLLASSGVNYARIKVWVNPADGYNNKAKVIALAQQAQATGMKILIDFHYSDTWADPGAQKIPAAWSTYDLNTLASTVATHTNDVLTGLKAAGVSADMVQIGNEINPGMLITGGAASGATSNWTSLGTLLKAGSNAARSVFPNTKIILHLTNLNNGVSTLQSWYSNAVAQGVSFDVMGLSFYGYWHGSLSSLQSGANALLTAFPTKTLAVVETAYGFTLAQDDAEPQIFASGQVIPGYPATPAGQASHLRGVQNVIAGLPANRGLGVIYWEPTWTAVAGSGWDPTSPSSGNGWENQAIFDYGDKLLPVGLEFAADPGQ</sequence>
<feature type="chain" id="PRO_5020979786" description="Arabinogalactan endo-beta-1,4-galactanase" evidence="6">
    <location>
        <begin position="33"/>
        <end position="534"/>
    </location>
</feature>
<dbReference type="SUPFAM" id="SSF51445">
    <property type="entry name" value="(Trans)glycosidases"/>
    <property type="match status" value="1"/>
</dbReference>
<feature type="signal peptide" evidence="6">
    <location>
        <begin position="1"/>
        <end position="32"/>
    </location>
</feature>
<dbReference type="GO" id="GO:0015926">
    <property type="term" value="F:glucosidase activity"/>
    <property type="evidence" value="ECO:0007669"/>
    <property type="project" value="InterPro"/>
</dbReference>
<dbReference type="AlphaFoldDB" id="A0A4R8WA28"/>
<evidence type="ECO:0000256" key="4">
    <source>
        <dbReference type="ARBA" id="ARBA00022801"/>
    </source>
</evidence>
<comment type="similarity">
    <text evidence="2 6">Belongs to the glycosyl hydrolase 53 family.</text>
</comment>